<dbReference type="GO" id="GO:0008168">
    <property type="term" value="F:methyltransferase activity"/>
    <property type="evidence" value="ECO:0007669"/>
    <property type="project" value="UniProtKB-KW"/>
</dbReference>
<reference evidence="1" key="1">
    <citation type="submission" date="2022-05" db="EMBL/GenBank/DDBJ databases">
        <authorList>
            <person name="Colautti A."/>
            <person name="Iacumin L."/>
        </authorList>
    </citation>
    <scope>NUCLEOTIDE SEQUENCE</scope>
    <source>
        <strain evidence="1">DSM 30747</strain>
    </source>
</reference>
<keyword evidence="1" id="KW-0808">Transferase</keyword>
<evidence type="ECO:0000313" key="1">
    <source>
        <dbReference type="EMBL" id="MCZ8532563.1"/>
    </source>
</evidence>
<protein>
    <submittedName>
        <fullName evidence="1">rRNA methyltransferase</fullName>
    </submittedName>
</protein>
<proteinExistence type="predicted"/>
<sequence length="125" mass="14755">MWKIINGKLVQTVDQTRTEYKTRISSSFIKKLKKMAAENNSHIGYILENGFTNILNESTLIYDKKNRPKDRVELRTTCDKEILEALRLFAKSNKLNLNDVIEASENYINLDEVKQANWRYRIEKE</sequence>
<dbReference type="EMBL" id="JAMKBI010000002">
    <property type="protein sequence ID" value="MCZ8532563.1"/>
    <property type="molecule type" value="Genomic_DNA"/>
</dbReference>
<name>A0A9X3R9X0_9BACI</name>
<dbReference type="Proteomes" id="UP001152172">
    <property type="component" value="Unassembled WGS sequence"/>
</dbReference>
<comment type="caution">
    <text evidence="1">The sequence shown here is derived from an EMBL/GenBank/DDBJ whole genome shotgun (WGS) entry which is preliminary data.</text>
</comment>
<keyword evidence="2" id="KW-1185">Reference proteome</keyword>
<dbReference type="GO" id="GO:0032259">
    <property type="term" value="P:methylation"/>
    <property type="evidence" value="ECO:0007669"/>
    <property type="project" value="UniProtKB-KW"/>
</dbReference>
<organism evidence="1 2">
    <name type="scientific">Psychrobacillus psychrodurans</name>
    <dbReference type="NCBI Taxonomy" id="126157"/>
    <lineage>
        <taxon>Bacteria</taxon>
        <taxon>Bacillati</taxon>
        <taxon>Bacillota</taxon>
        <taxon>Bacilli</taxon>
        <taxon>Bacillales</taxon>
        <taxon>Bacillaceae</taxon>
        <taxon>Psychrobacillus</taxon>
    </lineage>
</organism>
<keyword evidence="1" id="KW-0489">Methyltransferase</keyword>
<dbReference type="RefSeq" id="WP_269921114.1">
    <property type="nucleotide sequence ID" value="NZ_JAMKBI010000002.1"/>
</dbReference>
<gene>
    <name evidence="1" type="ORF">M9R61_04250</name>
</gene>
<evidence type="ECO:0000313" key="2">
    <source>
        <dbReference type="Proteomes" id="UP001152172"/>
    </source>
</evidence>
<dbReference type="AlphaFoldDB" id="A0A9X3R9X0"/>
<accession>A0A9X3R9X0</accession>